<dbReference type="AlphaFoldDB" id="A0A1I7U418"/>
<keyword evidence="6" id="KW-1185">Reference proteome</keyword>
<dbReference type="GO" id="GO:0016020">
    <property type="term" value="C:membrane"/>
    <property type="evidence" value="ECO:0007669"/>
    <property type="project" value="InterPro"/>
</dbReference>
<feature type="transmembrane region" description="Helical" evidence="4">
    <location>
        <begin position="6"/>
        <end position="26"/>
    </location>
</feature>
<comment type="similarity">
    <text evidence="1">Belongs to the 'GDXG' lipolytic enzyme family.</text>
</comment>
<evidence type="ECO:0000256" key="4">
    <source>
        <dbReference type="SAM" id="Phobius"/>
    </source>
</evidence>
<feature type="domain" description="Alpha/beta hydrolase fold-3" evidence="5">
    <location>
        <begin position="353"/>
        <end position="411"/>
    </location>
</feature>
<accession>A0A1I7U418</accession>
<dbReference type="PIRSF" id="PIRSF037251">
    <property type="entry name" value="Arylacetamide_deacetylase"/>
    <property type="match status" value="1"/>
</dbReference>
<dbReference type="PANTHER" id="PTHR48081:SF8">
    <property type="entry name" value="ALPHA_BETA HYDROLASE FOLD-3 DOMAIN-CONTAINING PROTEIN-RELATED"/>
    <property type="match status" value="1"/>
</dbReference>
<feature type="active site" evidence="3">
    <location>
        <position position="378"/>
    </location>
</feature>
<sequence>MTKPLSTPGTVIFATFIVILSALLVLHKPLPPGFCEKSSLDRVILHLFEPVIRLFYLYPVILPYNQPLIPEFQTRYLFSQPQDQIWWTRLSLNTLAKTMGPFTLFDWGTVVVKDATWNGVHVRTYQPRNATGGAVVFIHGGGFAIGSVEMYSGLTRRMAKEMNTFVVSIDYRLSPETVFPENLLDCEKALDYLIEKGPQEFGIDPTKIVIVGDSAGGNLATVIAQRRVEKKAEPRLAAQVLLYPLLQMVDLQMVSYRYFHKRLDGFAFVDPRSVAFYYMLYAGVPVEQAKRLVPSVITNGHIKPEHRDTLDEVLSHRSIIESTHLYNLSKVPARWDVVESLEAQDLLDPIIFNPDFSPLMRTHLEGLPRTLIVTCEYDTLRDEGMIYADRLKMAGVDTKLINLKNGFHAMLNMHNEITEASSCLTDVMEWIRELF</sequence>
<evidence type="ECO:0000256" key="1">
    <source>
        <dbReference type="ARBA" id="ARBA00010515"/>
    </source>
</evidence>
<evidence type="ECO:0000259" key="5">
    <source>
        <dbReference type="Pfam" id="PF07859"/>
    </source>
</evidence>
<keyword evidence="2" id="KW-0378">Hydrolase</keyword>
<proteinExistence type="inferred from homology"/>
<dbReference type="InterPro" id="IPR029058">
    <property type="entry name" value="AB_hydrolase_fold"/>
</dbReference>
<feature type="active site" evidence="3">
    <location>
        <position position="214"/>
    </location>
</feature>
<keyword evidence="4" id="KW-0812">Transmembrane</keyword>
<dbReference type="eggNOG" id="KOG1515">
    <property type="taxonomic scope" value="Eukaryota"/>
</dbReference>
<dbReference type="WBParaSite" id="Csp11.Scaffold629.g14631.t1">
    <property type="protein sequence ID" value="Csp11.Scaffold629.g14631.t1"/>
    <property type="gene ID" value="Csp11.Scaffold629.g14631"/>
</dbReference>
<evidence type="ECO:0000256" key="3">
    <source>
        <dbReference type="PIRSR" id="PIRSR037251-1"/>
    </source>
</evidence>
<dbReference type="STRING" id="1561998.A0A1I7U418"/>
<evidence type="ECO:0000313" key="6">
    <source>
        <dbReference type="Proteomes" id="UP000095282"/>
    </source>
</evidence>
<name>A0A1I7U418_9PELO</name>
<dbReference type="GO" id="GO:0052689">
    <property type="term" value="F:carboxylic ester hydrolase activity"/>
    <property type="evidence" value="ECO:0007669"/>
    <property type="project" value="InterPro"/>
</dbReference>
<reference evidence="7" key="1">
    <citation type="submission" date="2016-11" db="UniProtKB">
        <authorList>
            <consortium name="WormBaseParasite"/>
        </authorList>
    </citation>
    <scope>IDENTIFICATION</scope>
</reference>
<dbReference type="Gene3D" id="3.40.50.1820">
    <property type="entry name" value="alpha/beta hydrolase"/>
    <property type="match status" value="1"/>
</dbReference>
<dbReference type="Proteomes" id="UP000095282">
    <property type="component" value="Unplaced"/>
</dbReference>
<dbReference type="SUPFAM" id="SSF53474">
    <property type="entry name" value="alpha/beta-Hydrolases"/>
    <property type="match status" value="1"/>
</dbReference>
<feature type="active site" evidence="3">
    <location>
        <position position="408"/>
    </location>
</feature>
<organism evidence="6 7">
    <name type="scientific">Caenorhabditis tropicalis</name>
    <dbReference type="NCBI Taxonomy" id="1561998"/>
    <lineage>
        <taxon>Eukaryota</taxon>
        <taxon>Metazoa</taxon>
        <taxon>Ecdysozoa</taxon>
        <taxon>Nematoda</taxon>
        <taxon>Chromadorea</taxon>
        <taxon>Rhabditida</taxon>
        <taxon>Rhabditina</taxon>
        <taxon>Rhabditomorpha</taxon>
        <taxon>Rhabditoidea</taxon>
        <taxon>Rhabditidae</taxon>
        <taxon>Peloderinae</taxon>
        <taxon>Caenorhabditis</taxon>
    </lineage>
</organism>
<protein>
    <submittedName>
        <fullName evidence="7">Abhydrolase_3 domain-containing protein</fullName>
    </submittedName>
</protein>
<dbReference type="ESTHER" id="9pelo-a0a1i7u418">
    <property type="family name" value="Arylacetamide_deacetylase"/>
</dbReference>
<dbReference type="InterPro" id="IPR013094">
    <property type="entry name" value="AB_hydrolase_3"/>
</dbReference>
<dbReference type="Pfam" id="PF07859">
    <property type="entry name" value="Abhydrolase_3"/>
    <property type="match status" value="2"/>
</dbReference>
<feature type="domain" description="Alpha/beta hydrolase fold-3" evidence="5">
    <location>
        <begin position="135"/>
        <end position="285"/>
    </location>
</feature>
<dbReference type="PANTHER" id="PTHR48081">
    <property type="entry name" value="AB HYDROLASE SUPERFAMILY PROTEIN C4A8.06C"/>
    <property type="match status" value="1"/>
</dbReference>
<evidence type="ECO:0000313" key="7">
    <source>
        <dbReference type="WBParaSite" id="Csp11.Scaffold629.g14631.t1"/>
    </source>
</evidence>
<keyword evidence="4" id="KW-1133">Transmembrane helix</keyword>
<keyword evidence="4" id="KW-0472">Membrane</keyword>
<dbReference type="InterPro" id="IPR017157">
    <property type="entry name" value="Arylacetamide_deacetylase"/>
</dbReference>
<evidence type="ECO:0000256" key="2">
    <source>
        <dbReference type="ARBA" id="ARBA00022801"/>
    </source>
</evidence>
<dbReference type="InterPro" id="IPR050300">
    <property type="entry name" value="GDXG_lipolytic_enzyme"/>
</dbReference>